<reference evidence="1 2" key="1">
    <citation type="journal article" date="2023" name="Plants (Basel)">
        <title>Bridging the Gap: Combining Genomics and Transcriptomics Approaches to Understand Stylosanthes scabra, an Orphan Legume from the Brazilian Caatinga.</title>
        <authorList>
            <person name="Ferreira-Neto J.R.C."/>
            <person name="da Silva M.D."/>
            <person name="Binneck E."/>
            <person name="de Melo N.F."/>
            <person name="da Silva R.H."/>
            <person name="de Melo A.L.T.M."/>
            <person name="Pandolfi V."/>
            <person name="Bustamante F.O."/>
            <person name="Brasileiro-Vidal A.C."/>
            <person name="Benko-Iseppon A.M."/>
        </authorList>
    </citation>
    <scope>NUCLEOTIDE SEQUENCE [LARGE SCALE GENOMIC DNA]</scope>
    <source>
        <tissue evidence="1">Leaves</tissue>
    </source>
</reference>
<proteinExistence type="predicted"/>
<sequence length="187" mass="20724">MMCSMIKGYSSSSSLKPTSEMIFILLACDSKSCWLNSFRKQCSSKTVTGAEDEAIRVDESRLPTPNLNDFLSPSNVEFEIWRKKVSKARAVLVSAGHGQGYRRGYAWGKGLWMCKCKCVRVWKWFECVSAEVSLKCVGKAWASRVGRLGMEVARLGVVLYGELGGLGRRPTPRRLVGRLGVECMGLG</sequence>
<keyword evidence="2" id="KW-1185">Reference proteome</keyword>
<name>A0ABU6URQ0_9FABA</name>
<evidence type="ECO:0000313" key="1">
    <source>
        <dbReference type="EMBL" id="MED6163574.1"/>
    </source>
</evidence>
<dbReference type="Proteomes" id="UP001341840">
    <property type="component" value="Unassembled WGS sequence"/>
</dbReference>
<gene>
    <name evidence="1" type="ORF">PIB30_081286</name>
</gene>
<organism evidence="1 2">
    <name type="scientific">Stylosanthes scabra</name>
    <dbReference type="NCBI Taxonomy" id="79078"/>
    <lineage>
        <taxon>Eukaryota</taxon>
        <taxon>Viridiplantae</taxon>
        <taxon>Streptophyta</taxon>
        <taxon>Embryophyta</taxon>
        <taxon>Tracheophyta</taxon>
        <taxon>Spermatophyta</taxon>
        <taxon>Magnoliopsida</taxon>
        <taxon>eudicotyledons</taxon>
        <taxon>Gunneridae</taxon>
        <taxon>Pentapetalae</taxon>
        <taxon>rosids</taxon>
        <taxon>fabids</taxon>
        <taxon>Fabales</taxon>
        <taxon>Fabaceae</taxon>
        <taxon>Papilionoideae</taxon>
        <taxon>50 kb inversion clade</taxon>
        <taxon>dalbergioids sensu lato</taxon>
        <taxon>Dalbergieae</taxon>
        <taxon>Pterocarpus clade</taxon>
        <taxon>Stylosanthes</taxon>
    </lineage>
</organism>
<evidence type="ECO:0000313" key="2">
    <source>
        <dbReference type="Proteomes" id="UP001341840"/>
    </source>
</evidence>
<comment type="caution">
    <text evidence="1">The sequence shown here is derived from an EMBL/GenBank/DDBJ whole genome shotgun (WGS) entry which is preliminary data.</text>
</comment>
<accession>A0ABU6URQ0</accession>
<dbReference type="EMBL" id="JASCZI010122039">
    <property type="protein sequence ID" value="MED6163574.1"/>
    <property type="molecule type" value="Genomic_DNA"/>
</dbReference>
<protein>
    <submittedName>
        <fullName evidence="1">Uncharacterized protein</fullName>
    </submittedName>
</protein>